<dbReference type="PANTHER" id="PTHR43381:SF5">
    <property type="entry name" value="TR-TYPE G DOMAIN-CONTAINING PROTEIN"/>
    <property type="match status" value="1"/>
</dbReference>
<protein>
    <submittedName>
        <fullName evidence="5">Putative translation initiation factor IF-2</fullName>
    </submittedName>
</protein>
<proteinExistence type="predicted"/>
<name>A0A251UX30_HELAN</name>
<dbReference type="EMBL" id="CM007893">
    <property type="protein sequence ID" value="OTG27416.1"/>
    <property type="molecule type" value="Genomic_DNA"/>
</dbReference>
<dbReference type="OrthoDB" id="1735584at2759"/>
<evidence type="ECO:0000256" key="3">
    <source>
        <dbReference type="SAM" id="MobiDB-lite"/>
    </source>
</evidence>
<dbReference type="GO" id="GO:0005525">
    <property type="term" value="F:GTP binding"/>
    <property type="evidence" value="ECO:0007669"/>
    <property type="project" value="UniProtKB-KW"/>
</dbReference>
<dbReference type="Proteomes" id="UP000215914">
    <property type="component" value="Chromosome 4"/>
</dbReference>
<dbReference type="PANTHER" id="PTHR43381">
    <property type="entry name" value="TRANSLATION INITIATION FACTOR IF-2-RELATED"/>
    <property type="match status" value="1"/>
</dbReference>
<dbReference type="InterPro" id="IPR027417">
    <property type="entry name" value="P-loop_NTPase"/>
</dbReference>
<feature type="compositionally biased region" description="Acidic residues" evidence="3">
    <location>
        <begin position="79"/>
        <end position="88"/>
    </location>
</feature>
<evidence type="ECO:0000313" key="5">
    <source>
        <dbReference type="EMBL" id="OTG27416.1"/>
    </source>
</evidence>
<dbReference type="Pfam" id="PF04760">
    <property type="entry name" value="IF2_N"/>
    <property type="match status" value="1"/>
</dbReference>
<keyword evidence="5" id="KW-0396">Initiation factor</keyword>
<evidence type="ECO:0000256" key="1">
    <source>
        <dbReference type="ARBA" id="ARBA00022741"/>
    </source>
</evidence>
<dbReference type="AlphaFoldDB" id="A0A251UX30"/>
<sequence length="240" mass="26930">MSSKPTVTDEDDSGTKTKERSGPVLIDKFASKRPAVYPMIAQAVLAPPKPRKAPDPGKFNDNFLKKSSAAAHRPKGKDDDNEIHDDETSELNVAIPGVKKGRKWSKASRKAIRLRLAREAKPVKVELMEVDEDGMLIDELAYNLAVTEGEILDHLYAKGIKPDGVQKLDKEMVKMICREYDVEVIDVGPAKIEEMAKKKEILDADDLNNLQDRPPVLTIMGHVDHRKTTLLDYIWKTKSY</sequence>
<accession>A0A251UX30</accession>
<dbReference type="Gene3D" id="3.40.50.300">
    <property type="entry name" value="P-loop containing nucleotide triphosphate hydrolases"/>
    <property type="match status" value="1"/>
</dbReference>
<keyword evidence="2" id="KW-0342">GTP-binding</keyword>
<dbReference type="InterPro" id="IPR015760">
    <property type="entry name" value="TIF_IF2"/>
</dbReference>
<evidence type="ECO:0000256" key="2">
    <source>
        <dbReference type="ARBA" id="ARBA00023134"/>
    </source>
</evidence>
<dbReference type="GO" id="GO:0003743">
    <property type="term" value="F:translation initiation factor activity"/>
    <property type="evidence" value="ECO:0007669"/>
    <property type="project" value="UniProtKB-KW"/>
</dbReference>
<feature type="domain" description="Translation initiation factor IF-2 N-terminal" evidence="4">
    <location>
        <begin position="137"/>
        <end position="183"/>
    </location>
</feature>
<keyword evidence="1" id="KW-0547">Nucleotide-binding</keyword>
<evidence type="ECO:0000259" key="4">
    <source>
        <dbReference type="Pfam" id="PF04760"/>
    </source>
</evidence>
<feature type="region of interest" description="Disordered" evidence="3">
    <location>
        <begin position="45"/>
        <end position="88"/>
    </location>
</feature>
<reference evidence="6" key="1">
    <citation type="journal article" date="2017" name="Nature">
        <title>The sunflower genome provides insights into oil metabolism, flowering and Asterid evolution.</title>
        <authorList>
            <person name="Badouin H."/>
            <person name="Gouzy J."/>
            <person name="Grassa C.J."/>
            <person name="Murat F."/>
            <person name="Staton S.E."/>
            <person name="Cottret L."/>
            <person name="Lelandais-Briere C."/>
            <person name="Owens G.L."/>
            <person name="Carrere S."/>
            <person name="Mayjonade B."/>
            <person name="Legrand L."/>
            <person name="Gill N."/>
            <person name="Kane N.C."/>
            <person name="Bowers J.E."/>
            <person name="Hubner S."/>
            <person name="Bellec A."/>
            <person name="Berard A."/>
            <person name="Berges H."/>
            <person name="Blanchet N."/>
            <person name="Boniface M.C."/>
            <person name="Brunel D."/>
            <person name="Catrice O."/>
            <person name="Chaidir N."/>
            <person name="Claudel C."/>
            <person name="Donnadieu C."/>
            <person name="Faraut T."/>
            <person name="Fievet G."/>
            <person name="Helmstetter N."/>
            <person name="King M."/>
            <person name="Knapp S.J."/>
            <person name="Lai Z."/>
            <person name="Le Paslier M.C."/>
            <person name="Lippi Y."/>
            <person name="Lorenzon L."/>
            <person name="Mandel J.R."/>
            <person name="Marage G."/>
            <person name="Marchand G."/>
            <person name="Marquand E."/>
            <person name="Bret-Mestries E."/>
            <person name="Morien E."/>
            <person name="Nambeesan S."/>
            <person name="Nguyen T."/>
            <person name="Pegot-Espagnet P."/>
            <person name="Pouilly N."/>
            <person name="Raftis F."/>
            <person name="Sallet E."/>
            <person name="Schiex T."/>
            <person name="Thomas J."/>
            <person name="Vandecasteele C."/>
            <person name="Vares D."/>
            <person name="Vear F."/>
            <person name="Vautrin S."/>
            <person name="Crespi M."/>
            <person name="Mangin B."/>
            <person name="Burke J.M."/>
            <person name="Salse J."/>
            <person name="Munos S."/>
            <person name="Vincourt P."/>
            <person name="Rieseberg L.H."/>
            <person name="Langlade N.B."/>
        </authorList>
    </citation>
    <scope>NUCLEOTIDE SEQUENCE [LARGE SCALE GENOMIC DNA]</scope>
    <source>
        <strain evidence="6">cv. SF193</strain>
    </source>
</reference>
<dbReference type="InterPro" id="IPR006847">
    <property type="entry name" value="IF2_N"/>
</dbReference>
<dbReference type="InParanoid" id="A0A251UX30"/>
<keyword evidence="6" id="KW-1185">Reference proteome</keyword>
<organism evidence="5 6">
    <name type="scientific">Helianthus annuus</name>
    <name type="common">Common sunflower</name>
    <dbReference type="NCBI Taxonomy" id="4232"/>
    <lineage>
        <taxon>Eukaryota</taxon>
        <taxon>Viridiplantae</taxon>
        <taxon>Streptophyta</taxon>
        <taxon>Embryophyta</taxon>
        <taxon>Tracheophyta</taxon>
        <taxon>Spermatophyta</taxon>
        <taxon>Magnoliopsida</taxon>
        <taxon>eudicotyledons</taxon>
        <taxon>Gunneridae</taxon>
        <taxon>Pentapetalae</taxon>
        <taxon>asterids</taxon>
        <taxon>campanulids</taxon>
        <taxon>Asterales</taxon>
        <taxon>Asteraceae</taxon>
        <taxon>Asteroideae</taxon>
        <taxon>Heliantheae alliance</taxon>
        <taxon>Heliantheae</taxon>
        <taxon>Helianthus</taxon>
    </lineage>
</organism>
<gene>
    <name evidence="5" type="ORF">HannXRQ_Chr04g0099791</name>
</gene>
<dbReference type="STRING" id="4232.A0A251UX30"/>
<feature type="region of interest" description="Disordered" evidence="3">
    <location>
        <begin position="1"/>
        <end position="27"/>
    </location>
</feature>
<keyword evidence="5" id="KW-0648">Protein biosynthesis</keyword>
<evidence type="ECO:0000313" key="6">
    <source>
        <dbReference type="Proteomes" id="UP000215914"/>
    </source>
</evidence>